<evidence type="ECO:0000259" key="11">
    <source>
        <dbReference type="Pfam" id="PF00712"/>
    </source>
</evidence>
<keyword evidence="7 10" id="KW-0235">DNA replication</keyword>
<keyword evidence="15" id="KW-1185">Reference proteome</keyword>
<dbReference type="InterPro" id="IPR046938">
    <property type="entry name" value="DNA_clamp_sf"/>
</dbReference>
<dbReference type="Proteomes" id="UP000231134">
    <property type="component" value="Unassembled WGS sequence"/>
</dbReference>
<accession>A0A2M9A6A7</accession>
<dbReference type="RefSeq" id="WP_100425247.1">
    <property type="nucleotide sequence ID" value="NZ_JAQXKX010000002.1"/>
</dbReference>
<dbReference type="AlphaFoldDB" id="A0A2M9A6A7"/>
<dbReference type="PANTHER" id="PTHR30478">
    <property type="entry name" value="DNA POLYMERASE III SUBUNIT BETA"/>
    <property type="match status" value="1"/>
</dbReference>
<dbReference type="CDD" id="cd00140">
    <property type="entry name" value="beta_clamp"/>
    <property type="match status" value="1"/>
</dbReference>
<evidence type="ECO:0000256" key="6">
    <source>
        <dbReference type="ARBA" id="ARBA00022695"/>
    </source>
</evidence>
<evidence type="ECO:0000313" key="14">
    <source>
        <dbReference type="EMBL" id="PJJ41254.1"/>
    </source>
</evidence>
<comment type="subcellular location">
    <subcellularLocation>
        <location evidence="1 10">Cytoplasm</location>
    </subcellularLocation>
</comment>
<name>A0A2M9A6A7_9BACT</name>
<dbReference type="GO" id="GO:0008408">
    <property type="term" value="F:3'-5' exonuclease activity"/>
    <property type="evidence" value="ECO:0007669"/>
    <property type="project" value="InterPro"/>
</dbReference>
<comment type="subunit">
    <text evidence="10">Forms a ring-shaped head-to-tail homodimer around DNA.</text>
</comment>
<evidence type="ECO:0000256" key="10">
    <source>
        <dbReference type="PIRNR" id="PIRNR000804"/>
    </source>
</evidence>
<dbReference type="SUPFAM" id="SSF55979">
    <property type="entry name" value="DNA clamp"/>
    <property type="match status" value="3"/>
</dbReference>
<dbReference type="InterPro" id="IPR022634">
    <property type="entry name" value="DNA_polIII_beta_N"/>
</dbReference>
<dbReference type="SMART" id="SM00480">
    <property type="entry name" value="POL3Bc"/>
    <property type="match status" value="1"/>
</dbReference>
<keyword evidence="6 10" id="KW-0548">Nucleotidyltransferase</keyword>
<dbReference type="InterPro" id="IPR022635">
    <property type="entry name" value="DNA_polIII_beta_C"/>
</dbReference>
<reference evidence="14 15" key="1">
    <citation type="submission" date="2017-11" db="EMBL/GenBank/DDBJ databases">
        <title>Animal gut microbial communities from fecal samples from Wisconsin, USA.</title>
        <authorList>
            <person name="Neumann A."/>
        </authorList>
    </citation>
    <scope>NUCLEOTIDE SEQUENCE [LARGE SCALE GENOMIC DNA]</scope>
    <source>
        <strain evidence="14 15">UWS3</strain>
    </source>
</reference>
<dbReference type="Gene3D" id="3.10.150.10">
    <property type="entry name" value="DNA Polymerase III, subunit A, domain 2"/>
    <property type="match status" value="1"/>
</dbReference>
<comment type="caution">
    <text evidence="14">The sequence shown here is derived from an EMBL/GenBank/DDBJ whole genome shotgun (WGS) entry which is preliminary data.</text>
</comment>
<dbReference type="Pfam" id="PF00712">
    <property type="entry name" value="DNA_pol3_beta"/>
    <property type="match status" value="1"/>
</dbReference>
<evidence type="ECO:0000259" key="13">
    <source>
        <dbReference type="Pfam" id="PF02768"/>
    </source>
</evidence>
<evidence type="ECO:0000256" key="8">
    <source>
        <dbReference type="ARBA" id="ARBA00022932"/>
    </source>
</evidence>
<feature type="domain" description="DNA polymerase III beta sliding clamp central" evidence="12">
    <location>
        <begin position="134"/>
        <end position="244"/>
    </location>
</feature>
<comment type="function">
    <text evidence="10">Confers DNA tethering and processivity to DNA polymerases and other proteins. Acts as a clamp, forming a ring around DNA (a reaction catalyzed by the clamp-loading complex) which diffuses in an ATP-independent manner freely and bidirectionally along dsDNA. Initially characterized for its ability to contact the catalytic subunit of DNA polymerase III (Pol III), a complex, multichain enzyme responsible for most of the replicative synthesis in bacteria; Pol III exhibits 3'-5' exonuclease proofreading activity. The beta chain is required for initiation of replication as well as for processivity of DNA replication.</text>
</comment>
<dbReference type="Pfam" id="PF02768">
    <property type="entry name" value="DNA_pol3_beta_3"/>
    <property type="match status" value="1"/>
</dbReference>
<sequence length="373" mass="40704">MRFQIEKAKFLSALNMVIGAVPNKATIQVLNNFAIRLEGNSLEISATDLDLGIRVMLDVQGESDGAVVVNARKLLDLVKSLIDPKIVNISIEVVDYLVTVRWSERGKASITGFDVSDFPPLPDVADGCVFQLGKSELDFLAGKTLFAVSNDLTRMSLNGAYMETKEGKLIMVATDGHRLGKAYVDIENCTLGKGVIVPPKAIQYALKSVSGESTIEVRISDTYVLFASEGVQIISKLIEGPYPKYEAVIPTNFQRTVQVNRADLFNKITTVISMANARTRMIRLQLDGNQMELSANDPNVGGDSTEALSVIHEGEDVFSIGFNGLYMLDVLKLCQSDDVILKMNGPVAACVIEPVGSDMDCMFLLMPLRLVED</sequence>
<protein>
    <recommendedName>
        <fullName evidence="3 10">Beta sliding clamp</fullName>
    </recommendedName>
</protein>
<evidence type="ECO:0000259" key="12">
    <source>
        <dbReference type="Pfam" id="PF02767"/>
    </source>
</evidence>
<dbReference type="GO" id="GO:0009360">
    <property type="term" value="C:DNA polymerase III complex"/>
    <property type="evidence" value="ECO:0007669"/>
    <property type="project" value="InterPro"/>
</dbReference>
<feature type="domain" description="DNA polymerase III beta sliding clamp C-terminal" evidence="13">
    <location>
        <begin position="248"/>
        <end position="369"/>
    </location>
</feature>
<keyword evidence="8 10" id="KW-0239">DNA-directed DNA polymerase</keyword>
<evidence type="ECO:0000313" key="15">
    <source>
        <dbReference type="Proteomes" id="UP000231134"/>
    </source>
</evidence>
<keyword evidence="4 10" id="KW-0963">Cytoplasm</keyword>
<gene>
    <name evidence="14" type="ORF">BGX16_1215</name>
</gene>
<dbReference type="GO" id="GO:0006271">
    <property type="term" value="P:DNA strand elongation involved in DNA replication"/>
    <property type="evidence" value="ECO:0007669"/>
    <property type="project" value="TreeGrafter"/>
</dbReference>
<proteinExistence type="inferred from homology"/>
<dbReference type="InterPro" id="IPR022637">
    <property type="entry name" value="DNA_polIII_beta_cen"/>
</dbReference>
<evidence type="ECO:0000256" key="5">
    <source>
        <dbReference type="ARBA" id="ARBA00022679"/>
    </source>
</evidence>
<dbReference type="OrthoDB" id="8421503at2"/>
<dbReference type="GO" id="GO:0003677">
    <property type="term" value="F:DNA binding"/>
    <property type="evidence" value="ECO:0007669"/>
    <property type="project" value="UniProtKB-UniRule"/>
</dbReference>
<dbReference type="Pfam" id="PF02767">
    <property type="entry name" value="DNA_pol3_beta_2"/>
    <property type="match status" value="1"/>
</dbReference>
<evidence type="ECO:0000256" key="1">
    <source>
        <dbReference type="ARBA" id="ARBA00004496"/>
    </source>
</evidence>
<dbReference type="GO" id="GO:0003887">
    <property type="term" value="F:DNA-directed DNA polymerase activity"/>
    <property type="evidence" value="ECO:0007669"/>
    <property type="project" value="UniProtKB-UniRule"/>
</dbReference>
<dbReference type="InterPro" id="IPR001001">
    <property type="entry name" value="DNA_polIII_beta"/>
</dbReference>
<dbReference type="EMBL" id="PGEX01000001">
    <property type="protein sequence ID" value="PJJ41254.1"/>
    <property type="molecule type" value="Genomic_DNA"/>
</dbReference>
<organism evidence="14 15">
    <name type="scientific">Hallerella succinigenes</name>
    <dbReference type="NCBI Taxonomy" id="1896222"/>
    <lineage>
        <taxon>Bacteria</taxon>
        <taxon>Pseudomonadati</taxon>
        <taxon>Fibrobacterota</taxon>
        <taxon>Fibrobacteria</taxon>
        <taxon>Fibrobacterales</taxon>
        <taxon>Fibrobacteraceae</taxon>
        <taxon>Hallerella</taxon>
    </lineage>
</organism>
<evidence type="ECO:0000256" key="3">
    <source>
        <dbReference type="ARBA" id="ARBA00021035"/>
    </source>
</evidence>
<keyword evidence="5 10" id="KW-0808">Transferase</keyword>
<dbReference type="NCBIfam" id="TIGR00663">
    <property type="entry name" value="dnan"/>
    <property type="match status" value="1"/>
</dbReference>
<evidence type="ECO:0000256" key="4">
    <source>
        <dbReference type="ARBA" id="ARBA00022490"/>
    </source>
</evidence>
<dbReference type="PANTHER" id="PTHR30478:SF0">
    <property type="entry name" value="BETA SLIDING CLAMP"/>
    <property type="match status" value="1"/>
</dbReference>
<dbReference type="Gene3D" id="3.70.10.10">
    <property type="match status" value="1"/>
</dbReference>
<evidence type="ECO:0000256" key="7">
    <source>
        <dbReference type="ARBA" id="ARBA00022705"/>
    </source>
</evidence>
<dbReference type="PIRSF" id="PIRSF000804">
    <property type="entry name" value="DNA_pol_III_b"/>
    <property type="match status" value="1"/>
</dbReference>
<evidence type="ECO:0000256" key="2">
    <source>
        <dbReference type="ARBA" id="ARBA00010752"/>
    </source>
</evidence>
<feature type="domain" description="DNA polymerase III beta sliding clamp N-terminal" evidence="11">
    <location>
        <begin position="1"/>
        <end position="122"/>
    </location>
</feature>
<keyword evidence="9" id="KW-0238">DNA-binding</keyword>
<evidence type="ECO:0000256" key="9">
    <source>
        <dbReference type="ARBA" id="ARBA00023125"/>
    </source>
</evidence>
<comment type="similarity">
    <text evidence="2 10">Belongs to the beta sliding clamp family.</text>
</comment>
<dbReference type="GO" id="GO:0005737">
    <property type="term" value="C:cytoplasm"/>
    <property type="evidence" value="ECO:0007669"/>
    <property type="project" value="UniProtKB-SubCell"/>
</dbReference>